<accession>A0A5N5VDQ7</accession>
<reference evidence="1 2" key="1">
    <citation type="submission" date="2012-10" db="EMBL/GenBank/DDBJ databases">
        <title>The draft sequence of the Mycobacterium pheli genome.</title>
        <authorList>
            <person name="Pettersson B.M.F."/>
            <person name="Das S."/>
            <person name="Dasgupta S."/>
            <person name="Bhattacharya A."/>
            <person name="Kirsebom L.A."/>
        </authorList>
    </citation>
    <scope>NUCLEOTIDE SEQUENCE [LARGE SCALE GENOMIC DNA]</scope>
    <source>
        <strain evidence="1 2">CCUG 21000</strain>
    </source>
</reference>
<dbReference type="AlphaFoldDB" id="A0A5N5VDQ7"/>
<gene>
    <name evidence="1" type="ORF">MPHL21000_06105</name>
</gene>
<evidence type="ECO:0000313" key="1">
    <source>
        <dbReference type="EMBL" id="KAB7758599.1"/>
    </source>
</evidence>
<organism evidence="1 2">
    <name type="scientific">Mycolicibacterium phlei DSM 43239 = CCUG 21000</name>
    <dbReference type="NCBI Taxonomy" id="1226750"/>
    <lineage>
        <taxon>Bacteria</taxon>
        <taxon>Bacillati</taxon>
        <taxon>Actinomycetota</taxon>
        <taxon>Actinomycetes</taxon>
        <taxon>Mycobacteriales</taxon>
        <taxon>Mycobacteriaceae</taxon>
        <taxon>Mycolicibacterium</taxon>
    </lineage>
</organism>
<proteinExistence type="predicted"/>
<name>A0A5N5VDQ7_MYCPH</name>
<evidence type="ECO:0000313" key="2">
    <source>
        <dbReference type="Proteomes" id="UP000325690"/>
    </source>
</evidence>
<keyword evidence="2" id="KW-1185">Reference proteome</keyword>
<protein>
    <submittedName>
        <fullName evidence="1">Uncharacterized protein</fullName>
    </submittedName>
</protein>
<dbReference type="Proteomes" id="UP000325690">
    <property type="component" value="Unassembled WGS sequence"/>
</dbReference>
<dbReference type="EMBL" id="ANBP01000005">
    <property type="protein sequence ID" value="KAB7758599.1"/>
    <property type="molecule type" value="Genomic_DNA"/>
</dbReference>
<sequence>MRAFAHVALLFGVRLDGVEKEVLACWVNSR</sequence>
<comment type="caution">
    <text evidence="1">The sequence shown here is derived from an EMBL/GenBank/DDBJ whole genome shotgun (WGS) entry which is preliminary data.</text>
</comment>